<proteinExistence type="predicted"/>
<reference evidence="2 3" key="2">
    <citation type="journal article" date="2023" name="Mol. Biol. Evol.">
        <title>Genomics of Secondarily Temperate Adaptation in the Only Non-Antarctic Icefish.</title>
        <authorList>
            <person name="Rivera-Colon A.G."/>
            <person name="Rayamajhi N."/>
            <person name="Minhas B.F."/>
            <person name="Madrigal G."/>
            <person name="Bilyk K.T."/>
            <person name="Yoon V."/>
            <person name="Hune M."/>
            <person name="Gregory S."/>
            <person name="Cheng C.H.C."/>
            <person name="Catchen J.M."/>
        </authorList>
    </citation>
    <scope>NUCLEOTIDE SEQUENCE [LARGE SCALE GENOMIC DNA]</scope>
    <source>
        <strain evidence="2">JMC-PN-2008</strain>
    </source>
</reference>
<reference evidence="2 3" key="1">
    <citation type="journal article" date="2023" name="Genes (Basel)">
        <title>Chromosome-Level Genome Assembly and Circadian Gene Repertoire of the Patagonia Blennie Eleginops maclovinus-The Closest Ancestral Proxy of Antarctic Cryonotothenioids.</title>
        <authorList>
            <person name="Cheng C.C."/>
            <person name="Rivera-Colon A.G."/>
            <person name="Minhas B.F."/>
            <person name="Wilson L."/>
            <person name="Rayamajhi N."/>
            <person name="Vargas-Chacoff L."/>
            <person name="Catchen J.M."/>
        </authorList>
    </citation>
    <scope>NUCLEOTIDE SEQUENCE [LARGE SCALE GENOMIC DNA]</scope>
    <source>
        <strain evidence="2">JMC-PN-2008</strain>
    </source>
</reference>
<evidence type="ECO:0000313" key="2">
    <source>
        <dbReference type="EMBL" id="KAK5850277.1"/>
    </source>
</evidence>
<evidence type="ECO:0000313" key="3">
    <source>
        <dbReference type="Proteomes" id="UP001346869"/>
    </source>
</evidence>
<comment type="caution">
    <text evidence="2">The sequence shown here is derived from an EMBL/GenBank/DDBJ whole genome shotgun (WGS) entry which is preliminary data.</text>
</comment>
<keyword evidence="3" id="KW-1185">Reference proteome</keyword>
<evidence type="ECO:0000256" key="1">
    <source>
        <dbReference type="SAM" id="MobiDB-lite"/>
    </source>
</evidence>
<name>A0AAN7WVY3_ELEMC</name>
<sequence>MLEQRASDLPLLEFCHGSYTNLSILVKQIIGVKSLKTQRSEPEPAAKRASGTEPSFSWRRRADGPLGGAKCCPAGPETGPPQCKEGPCQSSWQRTSPAPSDY</sequence>
<dbReference type="AlphaFoldDB" id="A0AAN7WVY3"/>
<dbReference type="Proteomes" id="UP001346869">
    <property type="component" value="Unassembled WGS sequence"/>
</dbReference>
<dbReference type="EMBL" id="JAUZQC010000023">
    <property type="protein sequence ID" value="KAK5850277.1"/>
    <property type="molecule type" value="Genomic_DNA"/>
</dbReference>
<organism evidence="2 3">
    <name type="scientific">Eleginops maclovinus</name>
    <name type="common">Patagonian blennie</name>
    <name type="synonym">Eleginus maclovinus</name>
    <dbReference type="NCBI Taxonomy" id="56733"/>
    <lineage>
        <taxon>Eukaryota</taxon>
        <taxon>Metazoa</taxon>
        <taxon>Chordata</taxon>
        <taxon>Craniata</taxon>
        <taxon>Vertebrata</taxon>
        <taxon>Euteleostomi</taxon>
        <taxon>Actinopterygii</taxon>
        <taxon>Neopterygii</taxon>
        <taxon>Teleostei</taxon>
        <taxon>Neoteleostei</taxon>
        <taxon>Acanthomorphata</taxon>
        <taxon>Eupercaria</taxon>
        <taxon>Perciformes</taxon>
        <taxon>Notothenioidei</taxon>
        <taxon>Eleginopidae</taxon>
        <taxon>Eleginops</taxon>
    </lineage>
</organism>
<feature type="compositionally biased region" description="Polar residues" evidence="1">
    <location>
        <begin position="88"/>
        <end position="102"/>
    </location>
</feature>
<feature type="region of interest" description="Disordered" evidence="1">
    <location>
        <begin position="35"/>
        <end position="102"/>
    </location>
</feature>
<protein>
    <submittedName>
        <fullName evidence="2">Uncharacterized protein</fullName>
    </submittedName>
</protein>
<gene>
    <name evidence="2" type="ORF">PBY51_014540</name>
</gene>
<accession>A0AAN7WVY3</accession>